<name>A0A7W6FPF7_9SPHN</name>
<dbReference type="PANTHER" id="PTHR47197:SF3">
    <property type="entry name" value="DIHYDRO-HEME D1 DEHYDROGENASE"/>
    <property type="match status" value="1"/>
</dbReference>
<sequence>MKILNAASCLVMALIVSAPGVAQQPVAAPARPVAATGEAAKVERKALAKGLYELAYSPRQNAVFVASSGGFGADADAPKILRLNPQTLAVEREIPLERKAFGVTLDDAGGRLYVGNTVDLSVTVVDIVNNRVVGVVQLEEKVKGEDGKERYPRDLRELAVDPAGKRLFLQGHSDDSVLYVVNTETLKVDKVIPGLGKAKAPGMTFDPAGQRLFVTNLLGELITIDTRTLEIASRVKTEAEQPLNIAFDPASQRLFVTDQGLEMIRNFQTRSIPGFQSRHPGNRIAVFDANSGKQLHSIPTDAGPMGILLDAQRQRLYVTNRAAGNVGVYDSRSYALLQTIPLPTHPNSFALDAQRNSLYVSIKNGEADPKGAPESIARIQF</sequence>
<organism evidence="2 3">
    <name type="scientific">Sphingobium jiangsuense</name>
    <dbReference type="NCBI Taxonomy" id="870476"/>
    <lineage>
        <taxon>Bacteria</taxon>
        <taxon>Pseudomonadati</taxon>
        <taxon>Pseudomonadota</taxon>
        <taxon>Alphaproteobacteria</taxon>
        <taxon>Sphingomonadales</taxon>
        <taxon>Sphingomonadaceae</taxon>
        <taxon>Sphingobium</taxon>
    </lineage>
</organism>
<dbReference type="AlphaFoldDB" id="A0A7W6FPF7"/>
<evidence type="ECO:0000256" key="1">
    <source>
        <dbReference type="SAM" id="SignalP"/>
    </source>
</evidence>
<dbReference type="RefSeq" id="WP_188071605.1">
    <property type="nucleotide sequence ID" value="NZ_BSPS01000029.1"/>
</dbReference>
<dbReference type="Proteomes" id="UP000571950">
    <property type="component" value="Unassembled WGS sequence"/>
</dbReference>
<dbReference type="GO" id="GO:0003677">
    <property type="term" value="F:DNA binding"/>
    <property type="evidence" value="ECO:0007669"/>
    <property type="project" value="UniProtKB-KW"/>
</dbReference>
<keyword evidence="1" id="KW-0732">Signal</keyword>
<keyword evidence="2" id="KW-0238">DNA-binding</keyword>
<dbReference type="InterPro" id="IPR011045">
    <property type="entry name" value="N2O_reductase_N"/>
</dbReference>
<dbReference type="EMBL" id="JACIDT010000005">
    <property type="protein sequence ID" value="MBB3926051.1"/>
    <property type="molecule type" value="Genomic_DNA"/>
</dbReference>
<gene>
    <name evidence="2" type="ORF">GGR43_001766</name>
</gene>
<keyword evidence="3" id="KW-1185">Reference proteome</keyword>
<proteinExistence type="predicted"/>
<reference evidence="2 3" key="1">
    <citation type="submission" date="2020-08" db="EMBL/GenBank/DDBJ databases">
        <title>Genomic Encyclopedia of Type Strains, Phase IV (KMG-IV): sequencing the most valuable type-strain genomes for metagenomic binning, comparative biology and taxonomic classification.</title>
        <authorList>
            <person name="Goeker M."/>
        </authorList>
    </citation>
    <scope>NUCLEOTIDE SEQUENCE [LARGE SCALE GENOMIC DNA]</scope>
    <source>
        <strain evidence="2 3">DSM 26189</strain>
    </source>
</reference>
<evidence type="ECO:0000313" key="3">
    <source>
        <dbReference type="Proteomes" id="UP000571950"/>
    </source>
</evidence>
<dbReference type="InterPro" id="IPR051200">
    <property type="entry name" value="Host-pathogen_enzymatic-act"/>
</dbReference>
<protein>
    <submittedName>
        <fullName evidence="2">DNA-binding beta-propeller fold protein YncE</fullName>
    </submittedName>
</protein>
<feature type="chain" id="PRO_5031463090" evidence="1">
    <location>
        <begin position="23"/>
        <end position="381"/>
    </location>
</feature>
<dbReference type="PANTHER" id="PTHR47197">
    <property type="entry name" value="PROTEIN NIRF"/>
    <property type="match status" value="1"/>
</dbReference>
<dbReference type="SUPFAM" id="SSF50974">
    <property type="entry name" value="Nitrous oxide reductase, N-terminal domain"/>
    <property type="match status" value="1"/>
</dbReference>
<dbReference type="InterPro" id="IPR015943">
    <property type="entry name" value="WD40/YVTN_repeat-like_dom_sf"/>
</dbReference>
<evidence type="ECO:0000313" key="2">
    <source>
        <dbReference type="EMBL" id="MBB3926051.1"/>
    </source>
</evidence>
<accession>A0A7W6FPF7</accession>
<dbReference type="Gene3D" id="2.130.10.10">
    <property type="entry name" value="YVTN repeat-like/Quinoprotein amine dehydrogenase"/>
    <property type="match status" value="1"/>
</dbReference>
<comment type="caution">
    <text evidence="2">The sequence shown here is derived from an EMBL/GenBank/DDBJ whole genome shotgun (WGS) entry which is preliminary data.</text>
</comment>
<feature type="signal peptide" evidence="1">
    <location>
        <begin position="1"/>
        <end position="22"/>
    </location>
</feature>